<evidence type="ECO:0000313" key="3">
    <source>
        <dbReference type="EMBL" id="TWU45248.1"/>
    </source>
</evidence>
<protein>
    <submittedName>
        <fullName evidence="3">Uncharacterized protein</fullName>
    </submittedName>
</protein>
<dbReference type="EMBL" id="SJPY01000001">
    <property type="protein sequence ID" value="TWU45248.1"/>
    <property type="molecule type" value="Genomic_DNA"/>
</dbReference>
<comment type="caution">
    <text evidence="3">The sequence shown here is derived from an EMBL/GenBank/DDBJ whole genome shotgun (WGS) entry which is preliminary data.</text>
</comment>
<feature type="transmembrane region" description="Helical" evidence="1">
    <location>
        <begin position="424"/>
        <end position="445"/>
    </location>
</feature>
<name>A0A5C6E8U5_9BACT</name>
<gene>
    <name evidence="3" type="ORF">Q31b_04190</name>
</gene>
<feature type="signal peptide" evidence="2">
    <location>
        <begin position="1"/>
        <end position="25"/>
    </location>
</feature>
<organism evidence="3 4">
    <name type="scientific">Novipirellula aureliae</name>
    <dbReference type="NCBI Taxonomy" id="2527966"/>
    <lineage>
        <taxon>Bacteria</taxon>
        <taxon>Pseudomonadati</taxon>
        <taxon>Planctomycetota</taxon>
        <taxon>Planctomycetia</taxon>
        <taxon>Pirellulales</taxon>
        <taxon>Pirellulaceae</taxon>
        <taxon>Novipirellula</taxon>
    </lineage>
</organism>
<accession>A0A5C6E8U5</accession>
<keyword evidence="1" id="KW-1133">Transmembrane helix</keyword>
<evidence type="ECO:0000256" key="2">
    <source>
        <dbReference type="SAM" id="SignalP"/>
    </source>
</evidence>
<evidence type="ECO:0000313" key="4">
    <source>
        <dbReference type="Proteomes" id="UP000315471"/>
    </source>
</evidence>
<proteinExistence type="predicted"/>
<evidence type="ECO:0000256" key="1">
    <source>
        <dbReference type="SAM" id="Phobius"/>
    </source>
</evidence>
<reference evidence="3 4" key="1">
    <citation type="submission" date="2019-02" db="EMBL/GenBank/DDBJ databases">
        <title>Deep-cultivation of Planctomycetes and their phenomic and genomic characterization uncovers novel biology.</title>
        <authorList>
            <person name="Wiegand S."/>
            <person name="Jogler M."/>
            <person name="Boedeker C."/>
            <person name="Pinto D."/>
            <person name="Vollmers J."/>
            <person name="Rivas-Marin E."/>
            <person name="Kohn T."/>
            <person name="Peeters S.H."/>
            <person name="Heuer A."/>
            <person name="Rast P."/>
            <person name="Oberbeckmann S."/>
            <person name="Bunk B."/>
            <person name="Jeske O."/>
            <person name="Meyerdierks A."/>
            <person name="Storesund J.E."/>
            <person name="Kallscheuer N."/>
            <person name="Luecker S."/>
            <person name="Lage O.M."/>
            <person name="Pohl T."/>
            <person name="Merkel B.J."/>
            <person name="Hornburger P."/>
            <person name="Mueller R.-W."/>
            <person name="Bruemmer F."/>
            <person name="Labrenz M."/>
            <person name="Spormann A.M."/>
            <person name="Op Den Camp H."/>
            <person name="Overmann J."/>
            <person name="Amann R."/>
            <person name="Jetten M.S.M."/>
            <person name="Mascher T."/>
            <person name="Medema M.H."/>
            <person name="Devos D.P."/>
            <person name="Kaster A.-K."/>
            <person name="Ovreas L."/>
            <person name="Rohde M."/>
            <person name="Galperin M.Y."/>
            <person name="Jogler C."/>
        </authorList>
    </citation>
    <scope>NUCLEOTIDE SEQUENCE [LARGE SCALE GENOMIC DNA]</scope>
    <source>
        <strain evidence="3 4">Q31b</strain>
    </source>
</reference>
<keyword evidence="1" id="KW-0812">Transmembrane</keyword>
<dbReference type="RefSeq" id="WP_197170768.1">
    <property type="nucleotide sequence ID" value="NZ_SJPY01000001.1"/>
</dbReference>
<feature type="chain" id="PRO_5022731670" evidence="2">
    <location>
        <begin position="26"/>
        <end position="450"/>
    </location>
</feature>
<keyword evidence="1" id="KW-0472">Membrane</keyword>
<sequence precursor="true">MSLRLVATLALTISFATFTDNFAQACPFCSAVGQTIRQEMSIMDAVVIATSLPHQVGFDPDTGEVRMRIEEILKGDDLVKVGQEVDVILYGEVKEGERFMLSGVDPPDLQWSCLPLSERAEIYVRKIPTLPEDEGQRLRFYYDYLQDDETMLSRDAYDEFAISSYSAFKEMGRIIEHDKLMEWMSIPDLSADRKRLYLTMLGVVGSEQDLPFLEAMMRSSQKSSRSGLDALIGCYLTLSGEKGLSLVNDLFLDNKKASYADTYAAIMAIRFHGTEGDVIARSALVESLHLVLDREDLADLVIPDLSRWSDWSQVEKMKELFLEADADNNWVRVPVVNYLRACPLPEADEALKELEKVDPESIQRASTFFSIPVPAQDTSGDDASILRPSDRYVAASLRDDEASGVFAAVRREKSFVNPHKSNPWHLFYVVSLALSSVMIGQYLILSGGAL</sequence>
<dbReference type="AlphaFoldDB" id="A0A5C6E8U5"/>
<keyword evidence="2" id="KW-0732">Signal</keyword>
<dbReference type="Proteomes" id="UP000315471">
    <property type="component" value="Unassembled WGS sequence"/>
</dbReference>
<keyword evidence="4" id="KW-1185">Reference proteome</keyword>